<evidence type="ECO:0000259" key="2">
    <source>
        <dbReference type="Pfam" id="PF23893"/>
    </source>
</evidence>
<dbReference type="AlphaFoldDB" id="A0A149TI03"/>
<dbReference type="PATRIC" id="fig|318683.6.peg.1435"/>
<feature type="domain" description="YscD/Y4YQ C-terminal" evidence="2">
    <location>
        <begin position="249"/>
        <end position="293"/>
    </location>
</feature>
<dbReference type="Gene3D" id="2.60.200.20">
    <property type="match status" value="1"/>
</dbReference>
<dbReference type="CDD" id="cd00060">
    <property type="entry name" value="FHA"/>
    <property type="match status" value="1"/>
</dbReference>
<dbReference type="InterPro" id="IPR057770">
    <property type="entry name" value="YscD/Y4YQ_C"/>
</dbReference>
<evidence type="ECO:0000313" key="4">
    <source>
        <dbReference type="Proteomes" id="UP000075636"/>
    </source>
</evidence>
<dbReference type="Pfam" id="PF23893">
    <property type="entry name" value="Y4YQ_C"/>
    <property type="match status" value="1"/>
</dbReference>
<dbReference type="STRING" id="318683.A0U94_10170"/>
<proteinExistence type="predicted"/>
<reference evidence="3 4" key="1">
    <citation type="submission" date="2015-06" db="EMBL/GenBank/DDBJ databases">
        <title>Improved classification and identification of acetic acid bacteria using matrix-assisted laser desorption/ionization time-of-flight mass spectrometry; Gluconobacter nephelii and Gluconobacter uchimurae are later heterotypic synonyms of Gluconobacter japonicus and Gluconobacter oxydans, respectively.</title>
        <authorList>
            <person name="Li L."/>
            <person name="Cleenwerck I."/>
            <person name="De Vuyst L."/>
            <person name="Vandamme P."/>
        </authorList>
    </citation>
    <scope>NUCLEOTIDE SEQUENCE [LARGE SCALE GENOMIC DNA]</scope>
    <source>
        <strain evidence="3 4">LMG 1768</strain>
    </source>
</reference>
<dbReference type="Pfam" id="PF21934">
    <property type="entry name" value="Yop-YscD_ppl_3rd"/>
    <property type="match status" value="1"/>
</dbReference>
<protein>
    <submittedName>
        <fullName evidence="3">Uncharacterized protein</fullName>
    </submittedName>
</protein>
<sequence length="301" mass="31927">MLVVQNGLHSDAVMTLGTEPVIIGSGPQATMALLDEGIAAQHVSIKPQPESAYLLQALAPDVVVNMVPLPSGESTIVTAPATLRLGPVSLHLGSDGTLASSSETFTHAAEDIPATKRKINPTLMVVGGMATALMLVVIQALSHSATPARRTDMASVSHTPDPSAAQPVPQLVSDAELGRLVVQELTKNNLPELRVSASSGVIIIDGSLSAQEMKTFREVEKWFDASFGTQAVWVSNVSPAPATAPVDVPIQAVWTGKNPNIVVHSQRYRVGTEIVTGLSLFEIRKHTVIMRKGLRPINFNY</sequence>
<gene>
    <name evidence="3" type="ORF">AD945_10675</name>
</gene>
<comment type="caution">
    <text evidence="3">The sequence shown here is derived from an EMBL/GenBank/DDBJ whole genome shotgun (WGS) entry which is preliminary data.</text>
</comment>
<dbReference type="Proteomes" id="UP000075636">
    <property type="component" value="Unassembled WGS sequence"/>
</dbReference>
<dbReference type="InterPro" id="IPR053946">
    <property type="entry name" value="YscD_ppl_3rd"/>
</dbReference>
<evidence type="ECO:0000313" key="3">
    <source>
        <dbReference type="EMBL" id="KXV47482.1"/>
    </source>
</evidence>
<organism evidence="3 4">
    <name type="scientific">Gluconobacter albidus</name>
    <dbReference type="NCBI Taxonomy" id="318683"/>
    <lineage>
        <taxon>Bacteria</taxon>
        <taxon>Pseudomonadati</taxon>
        <taxon>Pseudomonadota</taxon>
        <taxon>Alphaproteobacteria</taxon>
        <taxon>Acetobacterales</taxon>
        <taxon>Acetobacteraceae</taxon>
        <taxon>Gluconobacter</taxon>
    </lineage>
</organism>
<dbReference type="OrthoDB" id="9806163at2"/>
<name>A0A149TI03_9PROT</name>
<feature type="domain" description="YscD-like Bon-like" evidence="1">
    <location>
        <begin position="183"/>
        <end position="237"/>
    </location>
</feature>
<evidence type="ECO:0000259" key="1">
    <source>
        <dbReference type="Pfam" id="PF21934"/>
    </source>
</evidence>
<dbReference type="EMBL" id="LHZR01000109">
    <property type="protein sequence ID" value="KXV47482.1"/>
    <property type="molecule type" value="Genomic_DNA"/>
</dbReference>
<dbReference type="RefSeq" id="WP_062108695.1">
    <property type="nucleotide sequence ID" value="NZ_LHZR01000109.1"/>
</dbReference>
<accession>A0A149TI03</accession>